<keyword evidence="2" id="KW-1185">Reference proteome</keyword>
<name>A0A1M7NJ13_9FIRM</name>
<evidence type="ECO:0000313" key="1">
    <source>
        <dbReference type="EMBL" id="SHN03260.1"/>
    </source>
</evidence>
<sequence length="60" mass="7070">MKIDKAIQFINDNYCMINSIATKEEKRSMGCDVSRYLIKQLEQRKKAINDEQKVRTCNQS</sequence>
<dbReference type="EMBL" id="FRCP01000029">
    <property type="protein sequence ID" value="SHN03260.1"/>
    <property type="molecule type" value="Genomic_DNA"/>
</dbReference>
<dbReference type="STRING" id="1120996.SAMN02746066_04500"/>
<dbReference type="Proteomes" id="UP000184038">
    <property type="component" value="Unassembled WGS sequence"/>
</dbReference>
<accession>A0A1M7NJ13</accession>
<evidence type="ECO:0000313" key="2">
    <source>
        <dbReference type="Proteomes" id="UP000184038"/>
    </source>
</evidence>
<proteinExistence type="predicted"/>
<dbReference type="RefSeq" id="WP_073291678.1">
    <property type="nucleotide sequence ID" value="NZ_FRCP01000029.1"/>
</dbReference>
<reference evidence="1 2" key="1">
    <citation type="submission" date="2016-11" db="EMBL/GenBank/DDBJ databases">
        <authorList>
            <person name="Jaros S."/>
            <person name="Januszkiewicz K."/>
            <person name="Wedrychowicz H."/>
        </authorList>
    </citation>
    <scope>NUCLEOTIDE SEQUENCE [LARGE SCALE GENOMIC DNA]</scope>
    <source>
        <strain evidence="1 2">DSM 15930</strain>
    </source>
</reference>
<protein>
    <submittedName>
        <fullName evidence="1">Uncharacterized protein</fullName>
    </submittedName>
</protein>
<gene>
    <name evidence="1" type="ORF">SAMN02746066_04500</name>
</gene>
<dbReference type="AlphaFoldDB" id="A0A1M7NJ13"/>
<organism evidence="1 2">
    <name type="scientific">Anaerosporobacter mobilis DSM 15930</name>
    <dbReference type="NCBI Taxonomy" id="1120996"/>
    <lineage>
        <taxon>Bacteria</taxon>
        <taxon>Bacillati</taxon>
        <taxon>Bacillota</taxon>
        <taxon>Clostridia</taxon>
        <taxon>Lachnospirales</taxon>
        <taxon>Lachnospiraceae</taxon>
        <taxon>Anaerosporobacter</taxon>
    </lineage>
</organism>